<dbReference type="GeneID" id="5016040"/>
<dbReference type="OrthoDB" id="286985at2759"/>
<dbReference type="Proteomes" id="UP000000600">
    <property type="component" value="Unassembled WGS sequence"/>
</dbReference>
<proteinExistence type="predicted"/>
<feature type="chain" id="PRO_5002622873" description="Lipid-binding serum glycoprotein N-terminal domain-containing protein" evidence="1">
    <location>
        <begin position="20"/>
        <end position="243"/>
    </location>
</feature>
<dbReference type="RefSeq" id="XP_001430256.1">
    <property type="nucleotide sequence ID" value="XM_001430219.2"/>
</dbReference>
<dbReference type="EMBL" id="CT868021">
    <property type="protein sequence ID" value="CAK62858.1"/>
    <property type="molecule type" value="Genomic_DNA"/>
</dbReference>
<feature type="signal peptide" evidence="1">
    <location>
        <begin position="1"/>
        <end position="19"/>
    </location>
</feature>
<evidence type="ECO:0000313" key="3">
    <source>
        <dbReference type="Proteomes" id="UP000000600"/>
    </source>
</evidence>
<keyword evidence="1" id="KW-0732">Signal</keyword>
<dbReference type="OMA" id="DYWITKF"/>
<gene>
    <name evidence="2" type="ORF">GSPATT00032710001</name>
</gene>
<evidence type="ECO:0000256" key="1">
    <source>
        <dbReference type="SAM" id="SignalP"/>
    </source>
</evidence>
<protein>
    <recommendedName>
        <fullName evidence="4">Lipid-binding serum glycoprotein N-terminal domain-containing protein</fullName>
    </recommendedName>
</protein>
<name>A0BWE1_PARTE</name>
<dbReference type="HOGENOM" id="CLU_1144424_0_0_1"/>
<reference evidence="2 3" key="1">
    <citation type="journal article" date="2006" name="Nature">
        <title>Global trends of whole-genome duplications revealed by the ciliate Paramecium tetraurelia.</title>
        <authorList>
            <consortium name="Genoscope"/>
            <person name="Aury J.-M."/>
            <person name="Jaillon O."/>
            <person name="Duret L."/>
            <person name="Noel B."/>
            <person name="Jubin C."/>
            <person name="Porcel B.M."/>
            <person name="Segurens B."/>
            <person name="Daubin V."/>
            <person name="Anthouard V."/>
            <person name="Aiach N."/>
            <person name="Arnaiz O."/>
            <person name="Billaut A."/>
            <person name="Beisson J."/>
            <person name="Blanc I."/>
            <person name="Bouhouche K."/>
            <person name="Camara F."/>
            <person name="Duharcourt S."/>
            <person name="Guigo R."/>
            <person name="Gogendeau D."/>
            <person name="Katinka M."/>
            <person name="Keller A.-M."/>
            <person name="Kissmehl R."/>
            <person name="Klotz C."/>
            <person name="Koll F."/>
            <person name="Le Moue A."/>
            <person name="Lepere C."/>
            <person name="Malinsky S."/>
            <person name="Nowacki M."/>
            <person name="Nowak J.K."/>
            <person name="Plattner H."/>
            <person name="Poulain J."/>
            <person name="Ruiz F."/>
            <person name="Serrano V."/>
            <person name="Zagulski M."/>
            <person name="Dessen P."/>
            <person name="Betermier M."/>
            <person name="Weissenbach J."/>
            <person name="Scarpelli C."/>
            <person name="Schachter V."/>
            <person name="Sperling L."/>
            <person name="Meyer E."/>
            <person name="Cohen J."/>
            <person name="Wincker P."/>
        </authorList>
    </citation>
    <scope>NUCLEOTIDE SEQUENCE [LARGE SCALE GENOMIC DNA]</scope>
    <source>
        <strain evidence="2 3">Stock d4-2</strain>
    </source>
</reference>
<dbReference type="KEGG" id="ptm:GSPATT00032710001"/>
<accession>A0BWE1</accession>
<evidence type="ECO:0008006" key="4">
    <source>
        <dbReference type="Google" id="ProtNLM"/>
    </source>
</evidence>
<evidence type="ECO:0000313" key="2">
    <source>
        <dbReference type="EMBL" id="CAK62858.1"/>
    </source>
</evidence>
<keyword evidence="3" id="KW-1185">Reference proteome</keyword>
<organism evidence="2 3">
    <name type="scientific">Paramecium tetraurelia</name>
    <dbReference type="NCBI Taxonomy" id="5888"/>
    <lineage>
        <taxon>Eukaryota</taxon>
        <taxon>Sar</taxon>
        <taxon>Alveolata</taxon>
        <taxon>Ciliophora</taxon>
        <taxon>Intramacronucleata</taxon>
        <taxon>Oligohymenophorea</taxon>
        <taxon>Peniculida</taxon>
        <taxon>Parameciidae</taxon>
        <taxon>Paramecium</taxon>
    </lineage>
</organism>
<dbReference type="AlphaFoldDB" id="A0BWE1"/>
<dbReference type="InParanoid" id="A0BWE1"/>
<sequence>MTRLVALCTILLLLNSTQAYFIDKAHRQQAQELINKFVFGFTQQFDALSAEGLDHIGNMKLAFDYWITKFKIHGFDKMSINFDVDHDILEITLPTVNLDIIVEDSYTIPVKIENLTASIIFDIDPTRFRCQGVEFDYDNVSLDVNLVVQYFSKMLLSLDMVKNAIKTAELPIRNVIVQTIRSNHERLYRLLSDLRAGHFDADALLAKLPEVHHTRIDHREYLINVRTIFGYESQREKEKKVDL</sequence>